<dbReference type="Proteomes" id="UP000682733">
    <property type="component" value="Unassembled WGS sequence"/>
</dbReference>
<evidence type="ECO:0000313" key="3">
    <source>
        <dbReference type="Proteomes" id="UP000677228"/>
    </source>
</evidence>
<accession>A0A8S2G7H7</accession>
<sequence>MFCAVIDKNFSNEHDQCKKPIEFISQWLLLIDDNDHKSLESCSNQYVWHLAHVHTSLEYEQNDLLSVYSACRIIDRFEQTQSLNNDESNESQLSFYINSLRENKLTHSEVLEKLFGLMFDHLWNNLCKMCLTTNDDSQ</sequence>
<evidence type="ECO:0000313" key="2">
    <source>
        <dbReference type="EMBL" id="CAF4492418.1"/>
    </source>
</evidence>
<reference evidence="1" key="1">
    <citation type="submission" date="2021-02" db="EMBL/GenBank/DDBJ databases">
        <authorList>
            <person name="Nowell W R."/>
        </authorList>
    </citation>
    <scope>NUCLEOTIDE SEQUENCE</scope>
</reference>
<feature type="non-terminal residue" evidence="1">
    <location>
        <position position="138"/>
    </location>
</feature>
<dbReference type="Proteomes" id="UP000677228">
    <property type="component" value="Unassembled WGS sequence"/>
</dbReference>
<name>A0A8S2G7H7_9BILA</name>
<dbReference type="AlphaFoldDB" id="A0A8S2G7H7"/>
<gene>
    <name evidence="1" type="ORF">OVA965_LOCUS44684</name>
    <name evidence="2" type="ORF">TMI583_LOCUS47622</name>
</gene>
<dbReference type="EMBL" id="CAJOBA010092975">
    <property type="protein sequence ID" value="CAF4492418.1"/>
    <property type="molecule type" value="Genomic_DNA"/>
</dbReference>
<protein>
    <submittedName>
        <fullName evidence="1">Uncharacterized protein</fullName>
    </submittedName>
</protein>
<proteinExistence type="predicted"/>
<evidence type="ECO:0000313" key="1">
    <source>
        <dbReference type="EMBL" id="CAF1648243.1"/>
    </source>
</evidence>
<organism evidence="1 3">
    <name type="scientific">Didymodactylos carnosus</name>
    <dbReference type="NCBI Taxonomy" id="1234261"/>
    <lineage>
        <taxon>Eukaryota</taxon>
        <taxon>Metazoa</taxon>
        <taxon>Spiralia</taxon>
        <taxon>Gnathifera</taxon>
        <taxon>Rotifera</taxon>
        <taxon>Eurotatoria</taxon>
        <taxon>Bdelloidea</taxon>
        <taxon>Philodinida</taxon>
        <taxon>Philodinidae</taxon>
        <taxon>Didymodactylos</taxon>
    </lineage>
</organism>
<dbReference type="EMBL" id="CAJNOK010065052">
    <property type="protein sequence ID" value="CAF1648243.1"/>
    <property type="molecule type" value="Genomic_DNA"/>
</dbReference>
<comment type="caution">
    <text evidence="1">The sequence shown here is derived from an EMBL/GenBank/DDBJ whole genome shotgun (WGS) entry which is preliminary data.</text>
</comment>